<reference evidence="1" key="2">
    <citation type="journal article" date="2020" name="Nat. Commun.">
        <title>Large-scale genome sequencing of mycorrhizal fungi provides insights into the early evolution of symbiotic traits.</title>
        <authorList>
            <person name="Miyauchi S."/>
            <person name="Kiss E."/>
            <person name="Kuo A."/>
            <person name="Drula E."/>
            <person name="Kohler A."/>
            <person name="Sanchez-Garcia M."/>
            <person name="Morin E."/>
            <person name="Andreopoulos B."/>
            <person name="Barry K.W."/>
            <person name="Bonito G."/>
            <person name="Buee M."/>
            <person name="Carver A."/>
            <person name="Chen C."/>
            <person name="Cichocki N."/>
            <person name="Clum A."/>
            <person name="Culley D."/>
            <person name="Crous P.W."/>
            <person name="Fauchery L."/>
            <person name="Girlanda M."/>
            <person name="Hayes R.D."/>
            <person name="Keri Z."/>
            <person name="LaButti K."/>
            <person name="Lipzen A."/>
            <person name="Lombard V."/>
            <person name="Magnuson J."/>
            <person name="Maillard F."/>
            <person name="Murat C."/>
            <person name="Nolan M."/>
            <person name="Ohm R.A."/>
            <person name="Pangilinan J."/>
            <person name="Pereira M.F."/>
            <person name="Perotto S."/>
            <person name="Peter M."/>
            <person name="Pfister S."/>
            <person name="Riley R."/>
            <person name="Sitrit Y."/>
            <person name="Stielow J.B."/>
            <person name="Szollosi G."/>
            <person name="Zifcakova L."/>
            <person name="Stursova M."/>
            <person name="Spatafora J.W."/>
            <person name="Tedersoo L."/>
            <person name="Vaario L.M."/>
            <person name="Yamada A."/>
            <person name="Yan M."/>
            <person name="Wang P."/>
            <person name="Xu J."/>
            <person name="Bruns T."/>
            <person name="Baldrian P."/>
            <person name="Vilgalys R."/>
            <person name="Dunand C."/>
            <person name="Henrissat B."/>
            <person name="Grigoriev I.V."/>
            <person name="Hibbett D."/>
            <person name="Nagy L.G."/>
            <person name="Martin F.M."/>
        </authorList>
    </citation>
    <scope>NUCLEOTIDE SEQUENCE</scope>
    <source>
        <strain evidence="1">P2</strain>
    </source>
</reference>
<evidence type="ECO:0000313" key="1">
    <source>
        <dbReference type="EMBL" id="KAF9649133.1"/>
    </source>
</evidence>
<dbReference type="EMBL" id="MU118002">
    <property type="protein sequence ID" value="KAF9649133.1"/>
    <property type="molecule type" value="Genomic_DNA"/>
</dbReference>
<dbReference type="Proteomes" id="UP000886501">
    <property type="component" value="Unassembled WGS sequence"/>
</dbReference>
<organism evidence="1 2">
    <name type="scientific">Thelephora ganbajun</name>
    <name type="common">Ganba fungus</name>
    <dbReference type="NCBI Taxonomy" id="370292"/>
    <lineage>
        <taxon>Eukaryota</taxon>
        <taxon>Fungi</taxon>
        <taxon>Dikarya</taxon>
        <taxon>Basidiomycota</taxon>
        <taxon>Agaricomycotina</taxon>
        <taxon>Agaricomycetes</taxon>
        <taxon>Thelephorales</taxon>
        <taxon>Thelephoraceae</taxon>
        <taxon>Thelephora</taxon>
    </lineage>
</organism>
<keyword evidence="2" id="KW-1185">Reference proteome</keyword>
<evidence type="ECO:0000313" key="2">
    <source>
        <dbReference type="Proteomes" id="UP000886501"/>
    </source>
</evidence>
<proteinExistence type="predicted"/>
<sequence length="599" mass="67962">MDDHNHDRALTVLYATESGGAQDAANKIARRYRNLNFECRNVNVRDYPLSDLIHENLVIFVISTTGSGQEPRSMTTLWNMLLRSDLPNDILEDLHFAVFGLGDSSYEKFCWPAKKLSRRLVGLGATQICHRGEGDDQHHFGIDGALDPWIDQLSSTLLEMCPLPDGVIPAMAADLPPPRVIMKLKDGVNSSTPDPLSLDKQYHTAELRCNRRITSPDWYQDVRHIELLFDDDISYDPGDVAVIHPEIPSQDVDALLSTMGWSDIADSLYTIDISLRVLDQTLPDHLPHSATLRTIFTRYLNINAVPRYGFFEILHHFAENPSEKEKLQEFISPEGADDLYEYAQMVRRTIKEVLEEFRSVRIPLDYIFDVFPPLRPREFSIASSVKSYPKEIHLCIAMVNYRTRLKVPRKGVCTSYLSTLVPGKLWFYEWDTILVGISRGFVTLPEDLRTPIICVGPGTGVAPMRAIIQHRLKLGAKDNTLYFGCRSATKDQHYAIEWENHSKFNNLNYRLAGSRDGPEGVRRTYVQHLIEQDVERIWDVVGKRSGCVYISGSSNKMPMAVKSAIKSAAIKVGDMSDEEATDFLCLLERSGRLIEETWS</sequence>
<reference evidence="1" key="1">
    <citation type="submission" date="2019-10" db="EMBL/GenBank/DDBJ databases">
        <authorList>
            <consortium name="DOE Joint Genome Institute"/>
            <person name="Kuo A."/>
            <person name="Miyauchi S."/>
            <person name="Kiss E."/>
            <person name="Drula E."/>
            <person name="Kohler A."/>
            <person name="Sanchez-Garcia M."/>
            <person name="Andreopoulos B."/>
            <person name="Barry K.W."/>
            <person name="Bonito G."/>
            <person name="Buee M."/>
            <person name="Carver A."/>
            <person name="Chen C."/>
            <person name="Cichocki N."/>
            <person name="Clum A."/>
            <person name="Culley D."/>
            <person name="Crous P.W."/>
            <person name="Fauchery L."/>
            <person name="Girlanda M."/>
            <person name="Hayes R."/>
            <person name="Keri Z."/>
            <person name="Labutti K."/>
            <person name="Lipzen A."/>
            <person name="Lombard V."/>
            <person name="Magnuson J."/>
            <person name="Maillard F."/>
            <person name="Morin E."/>
            <person name="Murat C."/>
            <person name="Nolan M."/>
            <person name="Ohm R."/>
            <person name="Pangilinan J."/>
            <person name="Pereira M."/>
            <person name="Perotto S."/>
            <person name="Peter M."/>
            <person name="Riley R."/>
            <person name="Sitrit Y."/>
            <person name="Stielow B."/>
            <person name="Szollosi G."/>
            <person name="Zifcakova L."/>
            <person name="Stursova M."/>
            <person name="Spatafora J.W."/>
            <person name="Tedersoo L."/>
            <person name="Vaario L.-M."/>
            <person name="Yamada A."/>
            <person name="Yan M."/>
            <person name="Wang P."/>
            <person name="Xu J."/>
            <person name="Bruns T."/>
            <person name="Baldrian P."/>
            <person name="Vilgalys R."/>
            <person name="Henrissat B."/>
            <person name="Grigoriev I.V."/>
            <person name="Hibbett D."/>
            <person name="Nagy L.G."/>
            <person name="Martin F.M."/>
        </authorList>
    </citation>
    <scope>NUCLEOTIDE SEQUENCE</scope>
    <source>
        <strain evidence="1">P2</strain>
    </source>
</reference>
<accession>A0ACB6ZIG8</accession>
<comment type="caution">
    <text evidence="1">The sequence shown here is derived from an EMBL/GenBank/DDBJ whole genome shotgun (WGS) entry which is preliminary data.</text>
</comment>
<gene>
    <name evidence="1" type="ORF">BDM02DRAFT_3095287</name>
</gene>
<protein>
    <submittedName>
        <fullName evidence="1">Riboflavin synthase domain-like protein</fullName>
    </submittedName>
</protein>
<name>A0ACB6ZIG8_THEGA</name>